<sequence>MPLDLGPSRIKISAARDNIARFKEKTNPLSKEFYEILTIEMWTSINTRTIDLNYQPKEAISERLASIVGDALGNLRSALDFAAVRIVEPGTKVYFPVAPRKDLASHTSIAPIDAKLSGFKDLLLGEIRPEGGANEPLWDLLGKANNDNKHSDFIPTVAMVMVKNINIKQGTNTLKNCSVEGNAASPIRLVRSLSHIEYSSDCSAIVDTKFGPGTSVPNAAVVETLDRAVSMVDDALTKVGKLANG</sequence>
<organism evidence="1">
    <name type="scientific">Bradyrhizobium quebecense</name>
    <dbReference type="NCBI Taxonomy" id="2748629"/>
    <lineage>
        <taxon>Bacteria</taxon>
        <taxon>Pseudomonadati</taxon>
        <taxon>Pseudomonadota</taxon>
        <taxon>Alphaproteobacteria</taxon>
        <taxon>Hyphomicrobiales</taxon>
        <taxon>Nitrobacteraceae</taxon>
        <taxon>Bradyrhizobium</taxon>
    </lineage>
</organism>
<accession>A0A974AGX0</accession>
<dbReference type="AlphaFoldDB" id="A0A974AGX0"/>
<dbReference type="EMBL" id="JABWSX010000001">
    <property type="protein sequence ID" value="NVL07948.1"/>
    <property type="molecule type" value="Genomic_DNA"/>
</dbReference>
<gene>
    <name evidence="1" type="ORF">HU230_19795</name>
</gene>
<name>A0A974AGX0_9BRAD</name>
<comment type="caution">
    <text evidence="1">The sequence shown here is derived from an EMBL/GenBank/DDBJ whole genome shotgun (WGS) entry which is preliminary data.</text>
</comment>
<proteinExistence type="predicted"/>
<dbReference type="RefSeq" id="WP_176531544.1">
    <property type="nucleotide sequence ID" value="NZ_CP088022.1"/>
</dbReference>
<reference evidence="1" key="1">
    <citation type="submission" date="2020-06" db="EMBL/GenBank/DDBJ databases">
        <title>Whole Genome Sequence of Bradyrhizobium sp. Strain 66S1MB.</title>
        <authorList>
            <person name="Bromfield E."/>
            <person name="Cloutier S."/>
        </authorList>
    </citation>
    <scope>NUCLEOTIDE SEQUENCE</scope>
    <source>
        <strain evidence="1">66S1MB</strain>
    </source>
</reference>
<evidence type="ECO:0000313" key="1">
    <source>
        <dbReference type="EMBL" id="NVL07948.1"/>
    </source>
</evidence>
<protein>
    <submittedName>
        <fullName evidence="1">Uncharacterized protein</fullName>
    </submittedName>
</protein>